<organism evidence="7 8">
    <name type="scientific">Serinicoccus hydrothermalis</name>
    <dbReference type="NCBI Taxonomy" id="1758689"/>
    <lineage>
        <taxon>Bacteria</taxon>
        <taxon>Bacillati</taxon>
        <taxon>Actinomycetota</taxon>
        <taxon>Actinomycetes</taxon>
        <taxon>Micrococcales</taxon>
        <taxon>Ornithinimicrobiaceae</taxon>
        <taxon>Serinicoccus</taxon>
    </lineage>
</organism>
<dbReference type="CDD" id="cd07402">
    <property type="entry name" value="MPP_GpdQ"/>
    <property type="match status" value="1"/>
</dbReference>
<dbReference type="PATRIC" id="fig|1758689.4.peg.2224"/>
<sequence>MSQPAPQFGQHPAPLRTIAHVSDTHLLADGALQLGAIDTTARLRTALERLTRLDPAPEAIVITGDLADLGEPAAYRQLRELVDPLAADLGAQVVWVMGNHDERPAYAAELFGREVGVDEPQDAVYDVGGLRIISLDTTVPGYHHGELRDEQLRWLAEVLSTPAEHGTILALHHPPIPVPLVPAAAIIELLDQDRLAGVLAGTDVISILGGHFHFSSHSTFAGIPVSVAAATCYLEDPAPDARFTSAVDAHQSVNVVHVYADRVVHSIVPVAPAPEVAGHPAEVAAQLAQMSPEQRRELVSRKDSALGSG</sequence>
<dbReference type="KEGG" id="serj:SGUI_2134"/>
<dbReference type="InterPro" id="IPR004843">
    <property type="entry name" value="Calcineurin-like_PHP"/>
</dbReference>
<evidence type="ECO:0000256" key="5">
    <source>
        <dbReference type="SAM" id="MobiDB-lite"/>
    </source>
</evidence>
<dbReference type="AlphaFoldDB" id="A0A1B1NDK6"/>
<name>A0A1B1NDK6_9MICO</name>
<dbReference type="InterPro" id="IPR026575">
    <property type="entry name" value="GpdQ/CpdA-like"/>
</dbReference>
<dbReference type="RefSeq" id="WP_335675142.1">
    <property type="nucleotide sequence ID" value="NZ_CP014989.1"/>
</dbReference>
<evidence type="ECO:0000256" key="4">
    <source>
        <dbReference type="ARBA" id="ARBA00025742"/>
    </source>
</evidence>
<evidence type="ECO:0000256" key="2">
    <source>
        <dbReference type="ARBA" id="ARBA00022801"/>
    </source>
</evidence>
<evidence type="ECO:0000313" key="8">
    <source>
        <dbReference type="Proteomes" id="UP000092482"/>
    </source>
</evidence>
<gene>
    <name evidence="7" type="ORF">SGUI_2134</name>
</gene>
<accession>A0A1B1NDK6</accession>
<dbReference type="GO" id="GO:0004114">
    <property type="term" value="F:3',5'-cyclic-nucleotide phosphodiesterase activity"/>
    <property type="evidence" value="ECO:0007669"/>
    <property type="project" value="UniProtKB-EC"/>
</dbReference>
<dbReference type="Pfam" id="PF00149">
    <property type="entry name" value="Metallophos"/>
    <property type="match status" value="1"/>
</dbReference>
<dbReference type="Proteomes" id="UP000092482">
    <property type="component" value="Chromosome"/>
</dbReference>
<dbReference type="Gene3D" id="3.60.21.10">
    <property type="match status" value="1"/>
</dbReference>
<protein>
    <submittedName>
        <fullName evidence="7">3',5'-cyclic-nucleotide phosphodiesterase</fullName>
        <ecNumber evidence="7">3.1.4.17</ecNumber>
    </submittedName>
</protein>
<keyword evidence="2 7" id="KW-0378">Hydrolase</keyword>
<dbReference type="InterPro" id="IPR050884">
    <property type="entry name" value="CNP_phosphodiesterase-III"/>
</dbReference>
<dbReference type="PANTHER" id="PTHR42988:SF2">
    <property type="entry name" value="CYCLIC NUCLEOTIDE PHOSPHODIESTERASE CBUA0032-RELATED"/>
    <property type="match status" value="1"/>
</dbReference>
<feature type="domain" description="Calcineurin-like phosphoesterase" evidence="6">
    <location>
        <begin position="17"/>
        <end position="213"/>
    </location>
</feature>
<reference evidence="7 8" key="1">
    <citation type="submission" date="2016-03" db="EMBL/GenBank/DDBJ databases">
        <title>Shallow-sea hydrothermal system.</title>
        <authorList>
            <person name="Tang K."/>
        </authorList>
    </citation>
    <scope>NUCLEOTIDE SEQUENCE [LARGE SCALE GENOMIC DNA]</scope>
    <source>
        <strain evidence="7 8">JLT9</strain>
    </source>
</reference>
<evidence type="ECO:0000256" key="1">
    <source>
        <dbReference type="ARBA" id="ARBA00022723"/>
    </source>
</evidence>
<feature type="compositionally biased region" description="Basic and acidic residues" evidence="5">
    <location>
        <begin position="293"/>
        <end position="309"/>
    </location>
</feature>
<feature type="region of interest" description="Disordered" evidence="5">
    <location>
        <begin position="289"/>
        <end position="309"/>
    </location>
</feature>
<dbReference type="InterPro" id="IPR029052">
    <property type="entry name" value="Metallo-depent_PP-like"/>
</dbReference>
<evidence type="ECO:0000256" key="3">
    <source>
        <dbReference type="ARBA" id="ARBA00023004"/>
    </source>
</evidence>
<evidence type="ECO:0000313" key="7">
    <source>
        <dbReference type="EMBL" id="ANS79530.1"/>
    </source>
</evidence>
<dbReference type="SUPFAM" id="SSF56300">
    <property type="entry name" value="Metallo-dependent phosphatases"/>
    <property type="match status" value="1"/>
</dbReference>
<comment type="similarity">
    <text evidence="4">Belongs to the cyclic nucleotide phosphodiesterase class-III family.</text>
</comment>
<keyword evidence="3" id="KW-0408">Iron</keyword>
<keyword evidence="1" id="KW-0479">Metal-binding</keyword>
<dbReference type="EMBL" id="CP014989">
    <property type="protein sequence ID" value="ANS79530.1"/>
    <property type="molecule type" value="Genomic_DNA"/>
</dbReference>
<dbReference type="STRING" id="1758689.SGUI_2134"/>
<dbReference type="GO" id="GO:0046872">
    <property type="term" value="F:metal ion binding"/>
    <property type="evidence" value="ECO:0007669"/>
    <property type="project" value="UniProtKB-KW"/>
</dbReference>
<keyword evidence="8" id="KW-1185">Reference proteome</keyword>
<dbReference type="EC" id="3.1.4.17" evidence="7"/>
<evidence type="ECO:0000259" key="6">
    <source>
        <dbReference type="Pfam" id="PF00149"/>
    </source>
</evidence>
<proteinExistence type="inferred from homology"/>
<dbReference type="PANTHER" id="PTHR42988">
    <property type="entry name" value="PHOSPHOHYDROLASE"/>
    <property type="match status" value="1"/>
</dbReference>